<feature type="compositionally biased region" description="Pro residues" evidence="9">
    <location>
        <begin position="281"/>
        <end position="298"/>
    </location>
</feature>
<comment type="similarity">
    <text evidence="2">Belongs to the GLI C2H2-type zinc-finger protein family.</text>
</comment>
<dbReference type="EMBL" id="KZ997124">
    <property type="protein sequence ID" value="RKO87845.1"/>
    <property type="molecule type" value="Genomic_DNA"/>
</dbReference>
<feature type="region of interest" description="Disordered" evidence="9">
    <location>
        <begin position="199"/>
        <end position="235"/>
    </location>
</feature>
<evidence type="ECO:0000256" key="5">
    <source>
        <dbReference type="ARBA" id="ARBA00022771"/>
    </source>
</evidence>
<keyword evidence="3" id="KW-0479">Metal-binding</keyword>
<dbReference type="AlphaFoldDB" id="A0A4P9W8Q5"/>
<evidence type="ECO:0000259" key="10">
    <source>
        <dbReference type="PROSITE" id="PS00028"/>
    </source>
</evidence>
<proteinExistence type="inferred from homology"/>
<keyword evidence="6" id="KW-0862">Zinc</keyword>
<dbReference type="OrthoDB" id="3437960at2759"/>
<accession>A0A4P9W8Q5</accession>
<keyword evidence="5" id="KW-0863">Zinc-finger</keyword>
<dbReference type="PANTHER" id="PTHR45718">
    <property type="entry name" value="TRANSCRIPTIONAL ACTIVATOR CUBITUS INTERRUPTUS"/>
    <property type="match status" value="1"/>
</dbReference>
<keyword evidence="4" id="KW-0677">Repeat</keyword>
<dbReference type="GO" id="GO:0005634">
    <property type="term" value="C:nucleus"/>
    <property type="evidence" value="ECO:0007669"/>
    <property type="project" value="UniProtKB-SubCell"/>
</dbReference>
<name>A0A4P9W8Q5_9FUNG</name>
<protein>
    <recommendedName>
        <fullName evidence="10">C2H2-type domain-containing protein</fullName>
    </recommendedName>
</protein>
<organism evidence="11 12">
    <name type="scientific">Blyttiomyces helicus</name>
    <dbReference type="NCBI Taxonomy" id="388810"/>
    <lineage>
        <taxon>Eukaryota</taxon>
        <taxon>Fungi</taxon>
        <taxon>Fungi incertae sedis</taxon>
        <taxon>Chytridiomycota</taxon>
        <taxon>Chytridiomycota incertae sedis</taxon>
        <taxon>Chytridiomycetes</taxon>
        <taxon>Chytridiomycetes incertae sedis</taxon>
        <taxon>Blyttiomyces</taxon>
    </lineage>
</organism>
<comment type="subcellular location">
    <subcellularLocation>
        <location evidence="1">Nucleus</location>
    </subcellularLocation>
</comment>
<keyword evidence="12" id="KW-1185">Reference proteome</keyword>
<evidence type="ECO:0000313" key="11">
    <source>
        <dbReference type="EMBL" id="RKO87845.1"/>
    </source>
</evidence>
<dbReference type="PROSITE" id="PS00028">
    <property type="entry name" value="ZINC_FINGER_C2H2_1"/>
    <property type="match status" value="2"/>
</dbReference>
<reference evidence="12" key="1">
    <citation type="journal article" date="2018" name="Nat. Microbiol.">
        <title>Leveraging single-cell genomics to expand the fungal tree of life.</title>
        <authorList>
            <person name="Ahrendt S.R."/>
            <person name="Quandt C.A."/>
            <person name="Ciobanu D."/>
            <person name="Clum A."/>
            <person name="Salamov A."/>
            <person name="Andreopoulos B."/>
            <person name="Cheng J.F."/>
            <person name="Woyke T."/>
            <person name="Pelin A."/>
            <person name="Henrissat B."/>
            <person name="Reynolds N.K."/>
            <person name="Benny G.L."/>
            <person name="Smith M.E."/>
            <person name="James T.Y."/>
            <person name="Grigoriev I.V."/>
        </authorList>
    </citation>
    <scope>NUCLEOTIDE SEQUENCE [LARGE SCALE GENOMIC DNA]</scope>
</reference>
<evidence type="ECO:0000256" key="2">
    <source>
        <dbReference type="ARBA" id="ARBA00010831"/>
    </source>
</evidence>
<sequence>MSHQSTPPNLLLPHLSLQQHHHQQQQPQQLLQLQLQQPQLLEHQQQQHLLMQQSNVLQPQHQAAALEASASTAAAQHALLARYHSLLAHLASQSAAASALAVNPFAAAAAAASTASSLAPSPIQSFPNYDPASLAIPSTSGSFYSSLQRQDWRPAPTSPFNYAQSSATSQQHQLLAQSQFGNLGQTLFSFPAVSSLAGGLASNSPTRRDPSQASAPTRTSSFTFPPGQPTPDGTAAEASCRWATCTAHFSSLDELLPHISKLHLSANRSRSFSTKRAASPAPEPAIPDELPSPEPAAPAPADQSFASSSASNFIHACKWALCTLTSFFSVDELIQHVCSDHLAGLTNRAAVAAKLHGCAWLECEMRYETFDELTDHVSEDHIGSGYSEYICRWEKCERNGKPFTQRQKVMRHIQT</sequence>
<evidence type="ECO:0000256" key="8">
    <source>
        <dbReference type="ARBA" id="ARBA00023242"/>
    </source>
</evidence>
<keyword evidence="7" id="KW-0238">DNA-binding</keyword>
<dbReference type="SMART" id="SM00355">
    <property type="entry name" value="ZnF_C2H2"/>
    <property type="match status" value="3"/>
</dbReference>
<evidence type="ECO:0000256" key="9">
    <source>
        <dbReference type="SAM" id="MobiDB-lite"/>
    </source>
</evidence>
<evidence type="ECO:0000256" key="1">
    <source>
        <dbReference type="ARBA" id="ARBA00004123"/>
    </source>
</evidence>
<evidence type="ECO:0000313" key="12">
    <source>
        <dbReference type="Proteomes" id="UP000269721"/>
    </source>
</evidence>
<dbReference type="InterPro" id="IPR036236">
    <property type="entry name" value="Znf_C2H2_sf"/>
</dbReference>
<dbReference type="InterPro" id="IPR013087">
    <property type="entry name" value="Znf_C2H2_type"/>
</dbReference>
<evidence type="ECO:0000256" key="4">
    <source>
        <dbReference type="ARBA" id="ARBA00022737"/>
    </source>
</evidence>
<dbReference type="GO" id="GO:0008270">
    <property type="term" value="F:zinc ion binding"/>
    <property type="evidence" value="ECO:0007669"/>
    <property type="project" value="UniProtKB-KW"/>
</dbReference>
<dbReference type="Gene3D" id="3.30.160.60">
    <property type="entry name" value="Classic Zinc Finger"/>
    <property type="match status" value="3"/>
</dbReference>
<dbReference type="Proteomes" id="UP000269721">
    <property type="component" value="Unassembled WGS sequence"/>
</dbReference>
<dbReference type="GO" id="GO:0000981">
    <property type="term" value="F:DNA-binding transcription factor activity, RNA polymerase II-specific"/>
    <property type="evidence" value="ECO:0007669"/>
    <property type="project" value="TreeGrafter"/>
</dbReference>
<feature type="domain" description="C2H2-type" evidence="10">
    <location>
        <begin position="240"/>
        <end position="263"/>
    </location>
</feature>
<evidence type="ECO:0000256" key="6">
    <source>
        <dbReference type="ARBA" id="ARBA00022833"/>
    </source>
</evidence>
<evidence type="ECO:0000256" key="3">
    <source>
        <dbReference type="ARBA" id="ARBA00022723"/>
    </source>
</evidence>
<feature type="region of interest" description="Disordered" evidence="9">
    <location>
        <begin position="272"/>
        <end position="303"/>
    </location>
</feature>
<feature type="non-terminal residue" evidence="11">
    <location>
        <position position="415"/>
    </location>
</feature>
<keyword evidence="8" id="KW-0539">Nucleus</keyword>
<gene>
    <name evidence="11" type="ORF">BDK51DRAFT_35326</name>
</gene>
<dbReference type="PANTHER" id="PTHR45718:SF8">
    <property type="entry name" value="GLIS FAMILY ZINC FINGER 2"/>
    <property type="match status" value="1"/>
</dbReference>
<feature type="compositionally biased region" description="Polar residues" evidence="9">
    <location>
        <begin position="201"/>
        <end position="223"/>
    </location>
</feature>
<evidence type="ECO:0000256" key="7">
    <source>
        <dbReference type="ARBA" id="ARBA00023125"/>
    </source>
</evidence>
<dbReference type="InterPro" id="IPR043359">
    <property type="entry name" value="GLI-like"/>
</dbReference>
<dbReference type="SUPFAM" id="SSF57667">
    <property type="entry name" value="beta-beta-alpha zinc fingers"/>
    <property type="match status" value="3"/>
</dbReference>
<feature type="domain" description="C2H2-type" evidence="10">
    <location>
        <begin position="358"/>
        <end position="381"/>
    </location>
</feature>
<dbReference type="GO" id="GO:0000978">
    <property type="term" value="F:RNA polymerase II cis-regulatory region sequence-specific DNA binding"/>
    <property type="evidence" value="ECO:0007669"/>
    <property type="project" value="TreeGrafter"/>
</dbReference>